<organism evidence="1 2">
    <name type="scientific">Mycolicibacterium pallens</name>
    <dbReference type="NCBI Taxonomy" id="370524"/>
    <lineage>
        <taxon>Bacteria</taxon>
        <taxon>Bacillati</taxon>
        <taxon>Actinomycetota</taxon>
        <taxon>Actinomycetes</taxon>
        <taxon>Mycobacteriales</taxon>
        <taxon>Mycobacteriaceae</taxon>
        <taxon>Mycolicibacterium</taxon>
    </lineage>
</organism>
<name>A0ABX8VCT5_9MYCO</name>
<protein>
    <submittedName>
        <fullName evidence="1">Uncharacterized protein</fullName>
    </submittedName>
</protein>
<sequence>MPAGKGEARVLGIADLLVLEQTLGRYQLGEISRIENVLRSEQRSRSFRTKDSTEVTQVD</sequence>
<reference evidence="1 2" key="1">
    <citation type="submission" date="2021-07" db="EMBL/GenBank/DDBJ databases">
        <title>Whole genome sequencing of non-tuberculosis mycobacteria type-strains.</title>
        <authorList>
            <person name="Igarashi Y."/>
            <person name="Osugi A."/>
            <person name="Mitarai S."/>
        </authorList>
    </citation>
    <scope>NUCLEOTIDE SEQUENCE [LARGE SCALE GENOMIC DNA]</scope>
    <source>
        <strain evidence="1 2">JCM 16370</strain>
    </source>
</reference>
<dbReference type="Proteomes" id="UP000825367">
    <property type="component" value="Chromosome"/>
</dbReference>
<accession>A0ABX8VCT5</accession>
<proteinExistence type="predicted"/>
<dbReference type="EMBL" id="CP080333">
    <property type="protein sequence ID" value="QYL15587.1"/>
    <property type="molecule type" value="Genomic_DNA"/>
</dbReference>
<dbReference type="RefSeq" id="WP_096312012.1">
    <property type="nucleotide sequence ID" value="NZ_BAAAVX010000083.1"/>
</dbReference>
<evidence type="ECO:0000313" key="1">
    <source>
        <dbReference type="EMBL" id="QYL15587.1"/>
    </source>
</evidence>
<keyword evidence="2" id="KW-1185">Reference proteome</keyword>
<gene>
    <name evidence="1" type="ORF">K0O64_21160</name>
</gene>
<evidence type="ECO:0000313" key="2">
    <source>
        <dbReference type="Proteomes" id="UP000825367"/>
    </source>
</evidence>